<dbReference type="Pfam" id="PF13193">
    <property type="entry name" value="AMP-binding_C"/>
    <property type="match status" value="1"/>
</dbReference>
<dbReference type="SUPFAM" id="SSF56801">
    <property type="entry name" value="Acetyl-CoA synthetase-like"/>
    <property type="match status" value="1"/>
</dbReference>
<dbReference type="PROSITE" id="PS00455">
    <property type="entry name" value="AMP_BINDING"/>
    <property type="match status" value="1"/>
</dbReference>
<sequence>MSISPVRTLHDIFDGFAPESRAITVWDNGKLVFEATRGDMIGYVQACADELRKAGVREGDTVSLAMGNSVEYIITFLAATWIRAVAAPLNPGYKTTEFEFYMEDVQSKILVVSSKENGGNLEAEAAAKKLDIPVYRTLSLTSKKKGVPAGRFELFNDDGNKRELILSTLFTRTLPLPTDVALYLHTSGTTSRPKLVPLTHHNLCTSMGNIRNTYELGDCDTCYLVMPLFHIHGLMGALFSTLCSGGTVAIPLAGKFSANVFWNDVRASQATWYTAVPTIHQILLARSDKTLDSMDDIKLRFIRSCSASLAPIVMTKMEKMFGAPVLEAYAMTESAHQMTANPLPANGPHKPGSVGKPTNVQLRILDENDQQVSNGKTGQVCLRGENITTGYRNRPEANREAFSSGWFHTGDIGYLDEHGYLFLTGRLKELINRGGEKISPLEIDAALLEHPKVAQAVAFGGPSEKYGEEVYAAVIAKEGSEDLRADEVISFISSRLSKDKVPTQVFVTKEIPKTATGKIQRRFVAAEFLKTKKTSKL</sequence>
<evidence type="ECO:0000256" key="2">
    <source>
        <dbReference type="ARBA" id="ARBA00022598"/>
    </source>
</evidence>
<evidence type="ECO:0000259" key="5">
    <source>
        <dbReference type="Pfam" id="PF00501"/>
    </source>
</evidence>
<evidence type="ECO:0000313" key="7">
    <source>
        <dbReference type="EMBL" id="CAE0433920.1"/>
    </source>
</evidence>
<evidence type="ECO:0000256" key="3">
    <source>
        <dbReference type="ARBA" id="ARBA00022741"/>
    </source>
</evidence>
<evidence type="ECO:0000259" key="6">
    <source>
        <dbReference type="Pfam" id="PF13193"/>
    </source>
</evidence>
<dbReference type="CDD" id="cd05926">
    <property type="entry name" value="FACL_fum10p_like"/>
    <property type="match status" value="1"/>
</dbReference>
<dbReference type="AlphaFoldDB" id="A0A7S3LLS3"/>
<comment type="similarity">
    <text evidence="1">Belongs to the ATP-dependent AMP-binding enzyme family.</text>
</comment>
<evidence type="ECO:0000256" key="1">
    <source>
        <dbReference type="ARBA" id="ARBA00006432"/>
    </source>
</evidence>
<dbReference type="GO" id="GO:0031956">
    <property type="term" value="F:medium-chain fatty acid-CoA ligase activity"/>
    <property type="evidence" value="ECO:0007669"/>
    <property type="project" value="TreeGrafter"/>
</dbReference>
<dbReference type="InterPro" id="IPR020845">
    <property type="entry name" value="AMP-binding_CS"/>
</dbReference>
<dbReference type="InterPro" id="IPR000873">
    <property type="entry name" value="AMP-dep_synth/lig_dom"/>
</dbReference>
<dbReference type="Pfam" id="PF00501">
    <property type="entry name" value="AMP-binding"/>
    <property type="match status" value="1"/>
</dbReference>
<dbReference type="GO" id="GO:0006631">
    <property type="term" value="P:fatty acid metabolic process"/>
    <property type="evidence" value="ECO:0007669"/>
    <property type="project" value="TreeGrafter"/>
</dbReference>
<dbReference type="PANTHER" id="PTHR43201:SF5">
    <property type="entry name" value="MEDIUM-CHAIN ACYL-COA LIGASE ACSF2, MITOCHONDRIAL"/>
    <property type="match status" value="1"/>
</dbReference>
<dbReference type="InterPro" id="IPR042099">
    <property type="entry name" value="ANL_N_sf"/>
</dbReference>
<evidence type="ECO:0000256" key="4">
    <source>
        <dbReference type="ARBA" id="ARBA00022840"/>
    </source>
</evidence>
<feature type="domain" description="AMP-binding enzyme C-terminal" evidence="6">
    <location>
        <begin position="442"/>
        <end position="518"/>
    </location>
</feature>
<keyword evidence="4" id="KW-0067">ATP-binding</keyword>
<feature type="domain" description="AMP-dependent synthetase/ligase" evidence="5">
    <location>
        <begin position="44"/>
        <end position="391"/>
    </location>
</feature>
<dbReference type="InterPro" id="IPR025110">
    <property type="entry name" value="AMP-bd_C"/>
</dbReference>
<evidence type="ECO:0008006" key="8">
    <source>
        <dbReference type="Google" id="ProtNLM"/>
    </source>
</evidence>
<proteinExistence type="inferred from homology"/>
<dbReference type="GO" id="GO:0005524">
    <property type="term" value="F:ATP binding"/>
    <property type="evidence" value="ECO:0007669"/>
    <property type="project" value="UniProtKB-KW"/>
</dbReference>
<dbReference type="Gene3D" id="3.30.300.30">
    <property type="match status" value="1"/>
</dbReference>
<organism evidence="7">
    <name type="scientific">Aplanochytrium stocchinoi</name>
    <dbReference type="NCBI Taxonomy" id="215587"/>
    <lineage>
        <taxon>Eukaryota</taxon>
        <taxon>Sar</taxon>
        <taxon>Stramenopiles</taxon>
        <taxon>Bigyra</taxon>
        <taxon>Labyrinthulomycetes</taxon>
        <taxon>Thraustochytrida</taxon>
        <taxon>Thraustochytriidae</taxon>
        <taxon>Aplanochytrium</taxon>
    </lineage>
</organism>
<dbReference type="Gene3D" id="3.40.50.12780">
    <property type="entry name" value="N-terminal domain of ligase-like"/>
    <property type="match status" value="1"/>
</dbReference>
<accession>A0A7S3LLS3</accession>
<reference evidence="7" key="1">
    <citation type="submission" date="2021-01" db="EMBL/GenBank/DDBJ databases">
        <authorList>
            <person name="Corre E."/>
            <person name="Pelletier E."/>
            <person name="Niang G."/>
            <person name="Scheremetjew M."/>
            <person name="Finn R."/>
            <person name="Kale V."/>
            <person name="Holt S."/>
            <person name="Cochrane G."/>
            <person name="Meng A."/>
            <person name="Brown T."/>
            <person name="Cohen L."/>
        </authorList>
    </citation>
    <scope>NUCLEOTIDE SEQUENCE</scope>
    <source>
        <strain evidence="7">GSBS06</strain>
    </source>
</reference>
<name>A0A7S3LLS3_9STRA</name>
<gene>
    <name evidence="7" type="ORF">ASTO00021_LOCUS4233</name>
</gene>
<dbReference type="EMBL" id="HBIN01005817">
    <property type="protein sequence ID" value="CAE0433920.1"/>
    <property type="molecule type" value="Transcribed_RNA"/>
</dbReference>
<dbReference type="PANTHER" id="PTHR43201">
    <property type="entry name" value="ACYL-COA SYNTHETASE"/>
    <property type="match status" value="1"/>
</dbReference>
<keyword evidence="2" id="KW-0436">Ligase</keyword>
<protein>
    <recommendedName>
        <fullName evidence="8">AMP-dependent synthetase/ligase domain-containing protein</fullName>
    </recommendedName>
</protein>
<dbReference type="InterPro" id="IPR045851">
    <property type="entry name" value="AMP-bd_C_sf"/>
</dbReference>
<dbReference type="InterPro" id="IPR045310">
    <property type="entry name" value="Pcs60-like"/>
</dbReference>
<keyword evidence="3" id="KW-0547">Nucleotide-binding</keyword>